<dbReference type="EC" id="2.4.1.-" evidence="12"/>
<sequence length="407" mass="47744">MTSTSCYIRTRRYERAMAWLHIVSQSLLFRLLAAVVATNLIIWTYKNRIPRDFAHPSLPFVQPKNVTVTTEKPNNISKRILFYTSWFGKIPWPLNGPLKLPCPHKCSITYNKNELAFSNAVVFHDSDIDDPRSLKRISESLRRRAQQRWVYYTHENPHNVHNPAPFNGIFNWTVTYRSDSDIPRPYGHYNTLQHGERILNENNTINYAKGKDKLIAWAVSHCGTIRDKVAKKLHEFVPVTVIGKCSNLFNQVSPEVCRRGSPKCSSYLKRFKFYLAFENGMCIDYITEKYWITPFDNNMVPIVLGSNYDSKVAIPGSFINILDFPNMKVFSDYIKYLDKNDTAYNEYFSWKAKFKLDRTAEDRWLCRLCVDLFNDSLPKKVYTNFKAYWGLKSNCYRNKEKIQRILL</sequence>
<comment type="subcellular location">
    <subcellularLocation>
        <location evidence="1">Golgi apparatus membrane</location>
        <topology evidence="1">Single-pass type II membrane protein</topology>
    </subcellularLocation>
    <subcellularLocation>
        <location evidence="12">Golgi apparatus</location>
        <location evidence="12">Golgi stack membrane</location>
        <topology evidence="12">Single-pass type II membrane protein</topology>
    </subcellularLocation>
</comment>
<keyword evidence="6 12" id="KW-0812">Transmembrane</keyword>
<feature type="domain" description="Fucosyltransferase C-terminal" evidence="13">
    <location>
        <begin position="209"/>
        <end position="386"/>
    </location>
</feature>
<dbReference type="OrthoDB" id="427096at2759"/>
<evidence type="ECO:0000256" key="3">
    <source>
        <dbReference type="ARBA" id="ARBA00008919"/>
    </source>
</evidence>
<evidence type="ECO:0000259" key="14">
    <source>
        <dbReference type="Pfam" id="PF17039"/>
    </source>
</evidence>
<dbReference type="Pfam" id="PF00852">
    <property type="entry name" value="Glyco_transf_10"/>
    <property type="match status" value="1"/>
</dbReference>
<evidence type="ECO:0000256" key="8">
    <source>
        <dbReference type="ARBA" id="ARBA00022989"/>
    </source>
</evidence>
<evidence type="ECO:0000256" key="7">
    <source>
        <dbReference type="ARBA" id="ARBA00022968"/>
    </source>
</evidence>
<protein>
    <recommendedName>
        <fullName evidence="12">Fucosyltransferase</fullName>
        <ecNumber evidence="12">2.4.1.-</ecNumber>
    </recommendedName>
</protein>
<dbReference type="Pfam" id="PF17039">
    <property type="entry name" value="Glyco_tran_10_N"/>
    <property type="match status" value="1"/>
</dbReference>
<dbReference type="GO" id="GO:0008417">
    <property type="term" value="F:fucosyltransferase activity"/>
    <property type="evidence" value="ECO:0007669"/>
    <property type="project" value="InterPro"/>
</dbReference>
<evidence type="ECO:0000313" key="16">
    <source>
        <dbReference type="Proteomes" id="UP000887567"/>
    </source>
</evidence>
<dbReference type="InterPro" id="IPR038577">
    <property type="entry name" value="GT10-like_C_sf"/>
</dbReference>
<evidence type="ECO:0000256" key="9">
    <source>
        <dbReference type="ARBA" id="ARBA00023034"/>
    </source>
</evidence>
<evidence type="ECO:0000259" key="13">
    <source>
        <dbReference type="Pfam" id="PF00852"/>
    </source>
</evidence>
<dbReference type="Proteomes" id="UP000887567">
    <property type="component" value="Unplaced"/>
</dbReference>
<dbReference type="InterPro" id="IPR055270">
    <property type="entry name" value="Glyco_tran_10_C"/>
</dbReference>
<dbReference type="Gene3D" id="3.40.50.11660">
    <property type="entry name" value="Glycosyl transferase family 10, C-terminal domain"/>
    <property type="match status" value="1"/>
</dbReference>
<dbReference type="GO" id="GO:0000139">
    <property type="term" value="C:Golgi membrane"/>
    <property type="evidence" value="ECO:0007669"/>
    <property type="project" value="UniProtKB-SubCell"/>
</dbReference>
<comment type="pathway">
    <text evidence="2">Protein modification; protein glycosylation.</text>
</comment>
<evidence type="ECO:0000256" key="2">
    <source>
        <dbReference type="ARBA" id="ARBA00004922"/>
    </source>
</evidence>
<keyword evidence="5 12" id="KW-0808">Transferase</keyword>
<dbReference type="GO" id="GO:0032580">
    <property type="term" value="C:Golgi cisterna membrane"/>
    <property type="evidence" value="ECO:0007669"/>
    <property type="project" value="UniProtKB-SubCell"/>
</dbReference>
<dbReference type="InterPro" id="IPR001503">
    <property type="entry name" value="Glyco_trans_10"/>
</dbReference>
<reference evidence="15" key="1">
    <citation type="submission" date="2022-11" db="UniProtKB">
        <authorList>
            <consortium name="EnsemblMetazoa"/>
        </authorList>
    </citation>
    <scope>IDENTIFICATION</scope>
</reference>
<dbReference type="PANTHER" id="PTHR48438">
    <property type="entry name" value="ALPHA-(1,3)-FUCOSYLTRANSFERASE C-RELATED"/>
    <property type="match status" value="1"/>
</dbReference>
<dbReference type="SUPFAM" id="SSF53756">
    <property type="entry name" value="UDP-Glycosyltransferase/glycogen phosphorylase"/>
    <property type="match status" value="1"/>
</dbReference>
<dbReference type="GeneID" id="110233862"/>
<evidence type="ECO:0000256" key="10">
    <source>
        <dbReference type="ARBA" id="ARBA00023136"/>
    </source>
</evidence>
<organism evidence="15 16">
    <name type="scientific">Exaiptasia diaphana</name>
    <name type="common">Tropical sea anemone</name>
    <name type="synonym">Aiptasia pulchella</name>
    <dbReference type="NCBI Taxonomy" id="2652724"/>
    <lineage>
        <taxon>Eukaryota</taxon>
        <taxon>Metazoa</taxon>
        <taxon>Cnidaria</taxon>
        <taxon>Anthozoa</taxon>
        <taxon>Hexacorallia</taxon>
        <taxon>Actiniaria</taxon>
        <taxon>Aiptasiidae</taxon>
        <taxon>Exaiptasia</taxon>
    </lineage>
</organism>
<evidence type="ECO:0000256" key="4">
    <source>
        <dbReference type="ARBA" id="ARBA00022676"/>
    </source>
</evidence>
<name>A0A913WVS7_EXADI</name>
<dbReference type="PANTHER" id="PTHR48438:SF1">
    <property type="entry name" value="ALPHA-(1,3)-FUCOSYLTRANSFERASE C-RELATED"/>
    <property type="match status" value="1"/>
</dbReference>
<keyword evidence="7" id="KW-0735">Signal-anchor</keyword>
<evidence type="ECO:0000256" key="12">
    <source>
        <dbReference type="RuleBase" id="RU003832"/>
    </source>
</evidence>
<evidence type="ECO:0000256" key="11">
    <source>
        <dbReference type="ARBA" id="ARBA00023180"/>
    </source>
</evidence>
<proteinExistence type="inferred from homology"/>
<dbReference type="EnsemblMetazoa" id="XM_021039228.2">
    <property type="protein sequence ID" value="XP_020894887.1"/>
    <property type="gene ID" value="LOC110233862"/>
</dbReference>
<keyword evidence="4 12" id="KW-0328">Glycosyltransferase</keyword>
<feature type="domain" description="Fucosyltransferase N-terminal" evidence="14">
    <location>
        <begin position="78"/>
        <end position="187"/>
    </location>
</feature>
<feature type="transmembrane region" description="Helical" evidence="12">
    <location>
        <begin position="27"/>
        <end position="45"/>
    </location>
</feature>
<comment type="similarity">
    <text evidence="3 12">Belongs to the glycosyltransferase 10 family.</text>
</comment>
<evidence type="ECO:0000256" key="5">
    <source>
        <dbReference type="ARBA" id="ARBA00022679"/>
    </source>
</evidence>
<evidence type="ECO:0000256" key="1">
    <source>
        <dbReference type="ARBA" id="ARBA00004323"/>
    </source>
</evidence>
<dbReference type="KEGG" id="epa:110233862"/>
<dbReference type="OMA" id="INIFPER"/>
<evidence type="ECO:0000256" key="6">
    <source>
        <dbReference type="ARBA" id="ARBA00022692"/>
    </source>
</evidence>
<evidence type="ECO:0000313" key="15">
    <source>
        <dbReference type="EnsemblMetazoa" id="XP_020894887.1"/>
    </source>
</evidence>
<keyword evidence="16" id="KW-1185">Reference proteome</keyword>
<dbReference type="FunFam" id="3.40.50.11660:FF:000006">
    <property type="entry name" value="Alpha-(1,3)-fucosyltransferase C"/>
    <property type="match status" value="1"/>
</dbReference>
<keyword evidence="9 12" id="KW-0333">Golgi apparatus</keyword>
<dbReference type="InterPro" id="IPR031481">
    <property type="entry name" value="Glyco_tran_10_N"/>
</dbReference>
<accession>A0A913WVS7</accession>
<keyword evidence="10 12" id="KW-0472">Membrane</keyword>
<dbReference type="AlphaFoldDB" id="A0A913WVS7"/>
<dbReference type="RefSeq" id="XP_020894887.1">
    <property type="nucleotide sequence ID" value="XM_021039228.2"/>
</dbReference>
<keyword evidence="8 12" id="KW-1133">Transmembrane helix</keyword>
<keyword evidence="11" id="KW-0325">Glycoprotein</keyword>